<dbReference type="Proteomes" id="UP001162992">
    <property type="component" value="Chromosome 8"/>
</dbReference>
<reference evidence="2" key="1">
    <citation type="journal article" date="2024" name="Proc. Natl. Acad. Sci. U.S.A.">
        <title>Extraordinary preservation of gene collinearity over three hundred million years revealed in homosporous lycophytes.</title>
        <authorList>
            <person name="Li C."/>
            <person name="Wickell D."/>
            <person name="Kuo L.Y."/>
            <person name="Chen X."/>
            <person name="Nie B."/>
            <person name="Liao X."/>
            <person name="Peng D."/>
            <person name="Ji J."/>
            <person name="Jenkins J."/>
            <person name="Williams M."/>
            <person name="Shu S."/>
            <person name="Plott C."/>
            <person name="Barry K."/>
            <person name="Rajasekar S."/>
            <person name="Grimwood J."/>
            <person name="Han X."/>
            <person name="Sun S."/>
            <person name="Hou Z."/>
            <person name="He W."/>
            <person name="Dai G."/>
            <person name="Sun C."/>
            <person name="Schmutz J."/>
            <person name="Leebens-Mack J.H."/>
            <person name="Li F.W."/>
            <person name="Wang L."/>
        </authorList>
    </citation>
    <scope>NUCLEOTIDE SEQUENCE [LARGE SCALE GENOMIC DNA]</scope>
    <source>
        <strain evidence="2">cv. PW_Plant_1</strain>
    </source>
</reference>
<comment type="caution">
    <text evidence="1">The sequence shown here is derived from an EMBL/GenBank/DDBJ whole genome shotgun (WGS) entry which is preliminary data.</text>
</comment>
<gene>
    <name evidence="1" type="ORF">O6H91_08G098000</name>
</gene>
<dbReference type="EMBL" id="CM055099">
    <property type="protein sequence ID" value="KAJ7547673.1"/>
    <property type="molecule type" value="Genomic_DNA"/>
</dbReference>
<accession>A0ACC2D0I2</accession>
<protein>
    <submittedName>
        <fullName evidence="1">Uncharacterized protein</fullName>
    </submittedName>
</protein>
<proteinExistence type="predicted"/>
<organism evidence="1 2">
    <name type="scientific">Diphasiastrum complanatum</name>
    <name type="common">Issler's clubmoss</name>
    <name type="synonym">Lycopodium complanatum</name>
    <dbReference type="NCBI Taxonomy" id="34168"/>
    <lineage>
        <taxon>Eukaryota</taxon>
        <taxon>Viridiplantae</taxon>
        <taxon>Streptophyta</taxon>
        <taxon>Embryophyta</taxon>
        <taxon>Tracheophyta</taxon>
        <taxon>Lycopodiopsida</taxon>
        <taxon>Lycopodiales</taxon>
        <taxon>Lycopodiaceae</taxon>
        <taxon>Lycopodioideae</taxon>
        <taxon>Diphasiastrum</taxon>
    </lineage>
</organism>
<name>A0ACC2D0I2_DIPCM</name>
<evidence type="ECO:0000313" key="2">
    <source>
        <dbReference type="Proteomes" id="UP001162992"/>
    </source>
</evidence>
<evidence type="ECO:0000313" key="1">
    <source>
        <dbReference type="EMBL" id="KAJ7547673.1"/>
    </source>
</evidence>
<sequence>MAVEAVATMDRNTSFPFVVDPKYEFSAPHFFDFAYEESCQDVKLVERWFETAFSHEASPQIVKGKTFHNLQAKYAKEKSECDNEAQQLRCPGASNRINIVSFGVDNCLSTTYTAKDLGHDLLNQEKEKSFRVSSSSTLAGKKRAGELILNSLDQCAQGQMGTQNVLTMASSKKADVTKKVKHEAHKHDDIGAITKKQKIRGIFTRQVVELAEPFVSLAEKVQKFQMGTTRELRSLGRDKRVSVAPRKQKLKLTKPKEPELETSHRIRASRVKSSAELEEEMLSKIPKFKARPVNKKILKGPTLQVLPKKTPQMPEFEEFRLRTMERALRYTEYAGHQSSLNSESQLITRRSRKALKPIKESQPEKEHEVEECKPGHLGEHTELTDLRGNDNESSLKVLRPRKPLARMEEFSNSNSLGSNRPYLTRLASKKHATEATIKGTEYPNKVAVNMQDSVNPKKTRGWQTLKQDSQISPQRSKIKPGPRVSPRRGGLKRRESSQAQLPATLKKLHFR</sequence>
<keyword evidence="2" id="KW-1185">Reference proteome</keyword>